<sequence length="260" mass="27734">RSARSFKLAWTPPTPITLKLLVDTKAKRVLFAEAGKDAVDFLLALLTLPVGTVAKLLPDSGVANIYASAESLDPAYVQSAAVHGALLRTNMPLLLRPCSYTTAPPRRQRLGTVRPIISWPPLLRTARSRTTAPVTAAALAPAAAAAAGSCGGAVTYTVMDDLTVAPMSNISCMALISKLNGEDKGLVVEEKSVQIGYQEGVEILKASLRSKTVLTDVFLSGSGDDDDVLVSKNKRARSDDNKDDDLGEEKTHNKIPDYYL</sequence>
<dbReference type="EnsemblPlants" id="KQK02225">
    <property type="protein sequence ID" value="KQK02225"/>
    <property type="gene ID" value="BRADI_2g00052v3"/>
</dbReference>
<dbReference type="InParanoid" id="A0A0Q3JUV4"/>
<dbReference type="AlphaFoldDB" id="A0A0Q3JUV4"/>
<reference evidence="2 3" key="1">
    <citation type="journal article" date="2010" name="Nature">
        <title>Genome sequencing and analysis of the model grass Brachypodium distachyon.</title>
        <authorList>
            <consortium name="International Brachypodium Initiative"/>
        </authorList>
    </citation>
    <scope>NUCLEOTIDE SEQUENCE [LARGE SCALE GENOMIC DNA]</scope>
    <source>
        <strain evidence="2 3">Bd21</strain>
    </source>
</reference>
<keyword evidence="4" id="KW-1185">Reference proteome</keyword>
<protein>
    <submittedName>
        <fullName evidence="2 3">Uncharacterized protein</fullName>
    </submittedName>
</protein>
<feature type="region of interest" description="Disordered" evidence="1">
    <location>
        <begin position="229"/>
        <end position="260"/>
    </location>
</feature>
<reference evidence="2" key="2">
    <citation type="submission" date="2017-06" db="EMBL/GenBank/DDBJ databases">
        <title>WGS assembly of Brachypodium distachyon.</title>
        <authorList>
            <consortium name="The International Brachypodium Initiative"/>
            <person name="Lucas S."/>
            <person name="Harmon-Smith M."/>
            <person name="Lail K."/>
            <person name="Tice H."/>
            <person name="Grimwood J."/>
            <person name="Bruce D."/>
            <person name="Barry K."/>
            <person name="Shu S."/>
            <person name="Lindquist E."/>
            <person name="Wang M."/>
            <person name="Pitluck S."/>
            <person name="Vogel J.P."/>
            <person name="Garvin D.F."/>
            <person name="Mockler T.C."/>
            <person name="Schmutz J."/>
            <person name="Rokhsar D."/>
            <person name="Bevan M.W."/>
        </authorList>
    </citation>
    <scope>NUCLEOTIDE SEQUENCE</scope>
    <source>
        <strain evidence="2">Bd21</strain>
    </source>
</reference>
<proteinExistence type="predicted"/>
<dbReference type="Gramene" id="KQK02225">
    <property type="protein sequence ID" value="KQK02225"/>
    <property type="gene ID" value="BRADI_2g00052v3"/>
</dbReference>
<evidence type="ECO:0000313" key="2">
    <source>
        <dbReference type="EMBL" id="KQK02225.2"/>
    </source>
</evidence>
<reference evidence="3" key="3">
    <citation type="submission" date="2018-08" db="UniProtKB">
        <authorList>
            <consortium name="EnsemblPlants"/>
        </authorList>
    </citation>
    <scope>IDENTIFICATION</scope>
    <source>
        <strain evidence="3">cv. Bd21</strain>
    </source>
</reference>
<evidence type="ECO:0000313" key="3">
    <source>
        <dbReference type="EnsemblPlants" id="KQK02225"/>
    </source>
</evidence>
<dbReference type="STRING" id="15368.A0A0Q3JUV4"/>
<dbReference type="InterPro" id="IPR007750">
    <property type="entry name" value="DUF674"/>
</dbReference>
<feature type="non-terminal residue" evidence="2">
    <location>
        <position position="1"/>
    </location>
</feature>
<feature type="compositionally biased region" description="Basic and acidic residues" evidence="1">
    <location>
        <begin position="248"/>
        <end position="260"/>
    </location>
</feature>
<gene>
    <name evidence="2" type="ORF">BRADI_2g00052v3</name>
</gene>
<accession>A0A0Q3JUV4</accession>
<dbReference type="OrthoDB" id="601573at2759"/>
<name>A0A0Q3JUV4_BRADI</name>
<organism evidence="2">
    <name type="scientific">Brachypodium distachyon</name>
    <name type="common">Purple false brome</name>
    <name type="synonym">Trachynia distachya</name>
    <dbReference type="NCBI Taxonomy" id="15368"/>
    <lineage>
        <taxon>Eukaryota</taxon>
        <taxon>Viridiplantae</taxon>
        <taxon>Streptophyta</taxon>
        <taxon>Embryophyta</taxon>
        <taxon>Tracheophyta</taxon>
        <taxon>Spermatophyta</taxon>
        <taxon>Magnoliopsida</taxon>
        <taxon>Liliopsida</taxon>
        <taxon>Poales</taxon>
        <taxon>Poaceae</taxon>
        <taxon>BOP clade</taxon>
        <taxon>Pooideae</taxon>
        <taxon>Stipodae</taxon>
        <taxon>Brachypodieae</taxon>
        <taxon>Brachypodium</taxon>
    </lineage>
</organism>
<evidence type="ECO:0000313" key="4">
    <source>
        <dbReference type="Proteomes" id="UP000008810"/>
    </source>
</evidence>
<dbReference type="Pfam" id="PF05056">
    <property type="entry name" value="DUF674"/>
    <property type="match status" value="2"/>
</dbReference>
<dbReference type="PANTHER" id="PTHR33103">
    <property type="entry name" value="OS01G0153900 PROTEIN"/>
    <property type="match status" value="1"/>
</dbReference>
<evidence type="ECO:0000256" key="1">
    <source>
        <dbReference type="SAM" id="MobiDB-lite"/>
    </source>
</evidence>
<dbReference type="PANTHER" id="PTHR33103:SF40">
    <property type="entry name" value="OS01G0153600 PROTEIN"/>
    <property type="match status" value="1"/>
</dbReference>
<dbReference type="EMBL" id="CM000881">
    <property type="protein sequence ID" value="KQK02225.2"/>
    <property type="molecule type" value="Genomic_DNA"/>
</dbReference>
<dbReference type="Proteomes" id="UP000008810">
    <property type="component" value="Chromosome 2"/>
</dbReference>